<protein>
    <recommendedName>
        <fullName evidence="6">DUF4283 domain-containing protein</fullName>
    </recommendedName>
</protein>
<evidence type="ECO:0008006" key="6">
    <source>
        <dbReference type="Google" id="ProtNLM"/>
    </source>
</evidence>
<dbReference type="Pfam" id="PF14111">
    <property type="entry name" value="DUF4283"/>
    <property type="match status" value="1"/>
</dbReference>
<evidence type="ECO:0000313" key="5">
    <source>
        <dbReference type="Proteomes" id="UP000886595"/>
    </source>
</evidence>
<dbReference type="AlphaFoldDB" id="A0A8X7RJY1"/>
<keyword evidence="5" id="KW-1185">Reference proteome</keyword>
<sequence length="739" mass="83443">MSSQSNLIRRGGNSSAQRQLDLAAEDEIIRIPSCDLTEASERFKRTLIGRVLHRGGRSVGAMIALLPRAHIWNVEGRARGANLGNGRFRFDFDKEEDLIMVLSKRPCHFNHWIFALERWKPSTSENFPNTIPFWIKITGVPVHFWNDDTFTAIAKARGKEEDIDAKNARIQVLVDADCPLKMEARIEFPNGDFGKVSMTYEGLNRYCFGCKRLSHDIYSCLDLTSEERKKKIKELREANELGPQGPMSHALSGQLENYKGTARNNKRPRSPSGDVYQRSPTRAGIPGQSRGEKRHKESESYWTIKDFSSQREERHTRHQQKPTVWNRLDDQTGGQDMKKPAALNWRPRLNPAELQRGRNPYRPKERHYSHHSQASHQAWRPRAQLTEGKSCSPSRTVTNLKHPRTLTPEKAESQQTISGGLQDRSGLGSQGSGVLVVHKNETLEEKLRRLKGISIMLEDPAGKTPGSTNQRFPQAMLTRDRGTVVIREGGLRTPPSAPRLVSSPFRLRDETEDPSLELANLMNSKQIDEMVLTREEEAEVDKLVEDFGDLVMDENTLQNDDLLVDEPGQDAEIIDAISQLSPANAVNKQTRAVSEAPKEPEQSNAQQMKKKSAGSERLPPSGTGQNRMGITADRKKSSQNTELKGAQASKKLNALRGRPSPRKKASGNQKKNPVLLLSLVHLLKVRCCLLFQVRWGPRNHPVRIYEYNFLELSRGRNLLDQETSPGATSYFCTIFSFSF</sequence>
<feature type="compositionally biased region" description="Basic residues" evidence="1">
    <location>
        <begin position="359"/>
        <end position="370"/>
    </location>
</feature>
<feature type="domain" description="Zinc knuckle CX2CX4HX4C" evidence="3">
    <location>
        <begin position="174"/>
        <end position="221"/>
    </location>
</feature>
<dbReference type="InterPro" id="IPR025558">
    <property type="entry name" value="DUF4283"/>
</dbReference>
<dbReference type="PANTHER" id="PTHR31286">
    <property type="entry name" value="GLYCINE-RICH CELL WALL STRUCTURAL PROTEIN 1.8-LIKE"/>
    <property type="match status" value="1"/>
</dbReference>
<feature type="domain" description="DUF4283" evidence="2">
    <location>
        <begin position="40"/>
        <end position="122"/>
    </location>
</feature>
<dbReference type="InterPro" id="IPR040256">
    <property type="entry name" value="At4g02000-like"/>
</dbReference>
<dbReference type="Proteomes" id="UP000886595">
    <property type="component" value="Unassembled WGS sequence"/>
</dbReference>
<name>A0A8X7RJY1_BRACI</name>
<evidence type="ECO:0000256" key="1">
    <source>
        <dbReference type="SAM" id="MobiDB-lite"/>
    </source>
</evidence>
<dbReference type="Pfam" id="PF14392">
    <property type="entry name" value="zf-CCHC_4"/>
    <property type="match status" value="1"/>
</dbReference>
<feature type="compositionally biased region" description="Polar residues" evidence="1">
    <location>
        <begin position="387"/>
        <end position="399"/>
    </location>
</feature>
<evidence type="ECO:0000259" key="3">
    <source>
        <dbReference type="Pfam" id="PF14392"/>
    </source>
</evidence>
<proteinExistence type="predicted"/>
<accession>A0A8X7RJY1</accession>
<comment type="caution">
    <text evidence="4">The sequence shown here is derived from an EMBL/GenBank/DDBJ whole genome shotgun (WGS) entry which is preliminary data.</text>
</comment>
<reference evidence="4 5" key="1">
    <citation type="submission" date="2020-02" db="EMBL/GenBank/DDBJ databases">
        <authorList>
            <person name="Ma Q."/>
            <person name="Huang Y."/>
            <person name="Song X."/>
            <person name="Pei D."/>
        </authorList>
    </citation>
    <scope>NUCLEOTIDE SEQUENCE [LARGE SCALE GENOMIC DNA]</scope>
    <source>
        <strain evidence="4">Sxm20200214</strain>
        <tissue evidence="4">Leaf</tissue>
    </source>
</reference>
<dbReference type="OrthoDB" id="1113994at2759"/>
<evidence type="ECO:0000313" key="4">
    <source>
        <dbReference type="EMBL" id="KAG2288348.1"/>
    </source>
</evidence>
<organism evidence="4 5">
    <name type="scientific">Brassica carinata</name>
    <name type="common">Ethiopian mustard</name>
    <name type="synonym">Abyssinian cabbage</name>
    <dbReference type="NCBI Taxonomy" id="52824"/>
    <lineage>
        <taxon>Eukaryota</taxon>
        <taxon>Viridiplantae</taxon>
        <taxon>Streptophyta</taxon>
        <taxon>Embryophyta</taxon>
        <taxon>Tracheophyta</taxon>
        <taxon>Spermatophyta</taxon>
        <taxon>Magnoliopsida</taxon>
        <taxon>eudicotyledons</taxon>
        <taxon>Gunneridae</taxon>
        <taxon>Pentapetalae</taxon>
        <taxon>rosids</taxon>
        <taxon>malvids</taxon>
        <taxon>Brassicales</taxon>
        <taxon>Brassicaceae</taxon>
        <taxon>Brassiceae</taxon>
        <taxon>Brassica</taxon>
    </lineage>
</organism>
<feature type="region of interest" description="Disordered" evidence="1">
    <location>
        <begin position="585"/>
        <end position="669"/>
    </location>
</feature>
<feature type="compositionally biased region" description="Basic and acidic residues" evidence="1">
    <location>
        <begin position="290"/>
        <end position="299"/>
    </location>
</feature>
<dbReference type="PANTHER" id="PTHR31286:SF97">
    <property type="entry name" value="DUF4283 DOMAIN-CONTAINING PROTEIN"/>
    <property type="match status" value="1"/>
</dbReference>
<gene>
    <name evidence="4" type="ORF">Bca52824_047952</name>
</gene>
<evidence type="ECO:0000259" key="2">
    <source>
        <dbReference type="Pfam" id="PF14111"/>
    </source>
</evidence>
<feature type="region of interest" description="Disordered" evidence="1">
    <location>
        <begin position="260"/>
        <end position="432"/>
    </location>
</feature>
<dbReference type="EMBL" id="JAAMPC010000010">
    <property type="protein sequence ID" value="KAG2288348.1"/>
    <property type="molecule type" value="Genomic_DNA"/>
</dbReference>
<dbReference type="InterPro" id="IPR025836">
    <property type="entry name" value="Zn_knuckle_CX2CX4HX4C"/>
</dbReference>